<reference evidence="3 4" key="1">
    <citation type="journal article" date="2017" name="Curr. Biol.">
        <title>Genome architecture and evolution of a unichromosomal asexual nematode.</title>
        <authorList>
            <person name="Fradin H."/>
            <person name="Zegar C."/>
            <person name="Gutwein M."/>
            <person name="Lucas J."/>
            <person name="Kovtun M."/>
            <person name="Corcoran D."/>
            <person name="Baugh L.R."/>
            <person name="Kiontke K."/>
            <person name="Gunsalus K."/>
            <person name="Fitch D.H."/>
            <person name="Piano F."/>
        </authorList>
    </citation>
    <scope>NUCLEOTIDE SEQUENCE [LARGE SCALE GENOMIC DNA]</scope>
    <source>
        <strain evidence="3">PF1309</strain>
    </source>
</reference>
<evidence type="ECO:0000313" key="3">
    <source>
        <dbReference type="EMBL" id="PAV63723.1"/>
    </source>
</evidence>
<feature type="region of interest" description="Disordered" evidence="1">
    <location>
        <begin position="1"/>
        <end position="30"/>
    </location>
</feature>
<dbReference type="EMBL" id="LIAE01010296">
    <property type="protein sequence ID" value="PAV63723.1"/>
    <property type="molecule type" value="Genomic_DNA"/>
</dbReference>
<proteinExistence type="predicted"/>
<feature type="transmembrane region" description="Helical" evidence="2">
    <location>
        <begin position="45"/>
        <end position="63"/>
    </location>
</feature>
<evidence type="ECO:0000313" key="4">
    <source>
        <dbReference type="Proteomes" id="UP000218231"/>
    </source>
</evidence>
<protein>
    <submittedName>
        <fullName evidence="3">Uncharacterized protein</fullName>
    </submittedName>
</protein>
<sequence length="180" mass="20274">MSDQNPDPPIATITPAQAEEGHSKPAPKEKSKVFTELTDEEMQAALPHLLIYYGVLLIIASNVKNINSAVRKGDSKTAKNVVTAILLILYVIIVIVHIYGLYLIIDVFFREDPVCSRVLQWFSFLVFVVASFFLAFVCCCISGMGCLYCMRDKILEWAERNGVPPETLDKYRKTINQNQN</sequence>
<gene>
    <name evidence="3" type="ORF">WR25_11555</name>
</gene>
<accession>A0A2A2JPZ4</accession>
<dbReference type="Proteomes" id="UP000218231">
    <property type="component" value="Unassembled WGS sequence"/>
</dbReference>
<feature type="transmembrane region" description="Helical" evidence="2">
    <location>
        <begin position="121"/>
        <end position="150"/>
    </location>
</feature>
<keyword evidence="4" id="KW-1185">Reference proteome</keyword>
<evidence type="ECO:0000256" key="1">
    <source>
        <dbReference type="SAM" id="MobiDB-lite"/>
    </source>
</evidence>
<feature type="transmembrane region" description="Helical" evidence="2">
    <location>
        <begin position="84"/>
        <end position="109"/>
    </location>
</feature>
<keyword evidence="2" id="KW-0812">Transmembrane</keyword>
<evidence type="ECO:0000256" key="2">
    <source>
        <dbReference type="SAM" id="Phobius"/>
    </source>
</evidence>
<keyword evidence="2" id="KW-1133">Transmembrane helix</keyword>
<dbReference type="AlphaFoldDB" id="A0A2A2JPZ4"/>
<keyword evidence="2" id="KW-0472">Membrane</keyword>
<organism evidence="3 4">
    <name type="scientific">Diploscapter pachys</name>
    <dbReference type="NCBI Taxonomy" id="2018661"/>
    <lineage>
        <taxon>Eukaryota</taxon>
        <taxon>Metazoa</taxon>
        <taxon>Ecdysozoa</taxon>
        <taxon>Nematoda</taxon>
        <taxon>Chromadorea</taxon>
        <taxon>Rhabditida</taxon>
        <taxon>Rhabditina</taxon>
        <taxon>Rhabditomorpha</taxon>
        <taxon>Rhabditoidea</taxon>
        <taxon>Rhabditidae</taxon>
        <taxon>Diploscapter</taxon>
    </lineage>
</organism>
<name>A0A2A2JPZ4_9BILA</name>
<feature type="compositionally biased region" description="Basic and acidic residues" evidence="1">
    <location>
        <begin position="19"/>
        <end position="30"/>
    </location>
</feature>
<comment type="caution">
    <text evidence="3">The sequence shown here is derived from an EMBL/GenBank/DDBJ whole genome shotgun (WGS) entry which is preliminary data.</text>
</comment>